<comment type="caution">
    <text evidence="4">The sequence shown here is derived from an EMBL/GenBank/DDBJ whole genome shotgun (WGS) entry which is preliminary data.</text>
</comment>
<dbReference type="AlphaFoldDB" id="A0A7V2WW80"/>
<organism evidence="4">
    <name type="scientific">Leucothrix mucor</name>
    <dbReference type="NCBI Taxonomy" id="45248"/>
    <lineage>
        <taxon>Bacteria</taxon>
        <taxon>Pseudomonadati</taxon>
        <taxon>Pseudomonadota</taxon>
        <taxon>Gammaproteobacteria</taxon>
        <taxon>Thiotrichales</taxon>
        <taxon>Thiotrichaceae</taxon>
        <taxon>Leucothrix</taxon>
    </lineage>
</organism>
<accession>A0A7V2WW80</accession>
<feature type="non-terminal residue" evidence="4">
    <location>
        <position position="235"/>
    </location>
</feature>
<name>A0A7V2WW80_LEUMU</name>
<dbReference type="CDD" id="cd04730">
    <property type="entry name" value="NPD_like"/>
    <property type="match status" value="1"/>
</dbReference>
<evidence type="ECO:0000256" key="1">
    <source>
        <dbReference type="ARBA" id="ARBA00022630"/>
    </source>
</evidence>
<keyword evidence="3" id="KW-0560">Oxidoreductase</keyword>
<dbReference type="Proteomes" id="UP000885750">
    <property type="component" value="Unassembled WGS sequence"/>
</dbReference>
<keyword evidence="2" id="KW-0288">FMN</keyword>
<gene>
    <name evidence="4" type="ORF">ENJ51_12415</name>
</gene>
<dbReference type="Gene3D" id="3.20.20.70">
    <property type="entry name" value="Aldolase class I"/>
    <property type="match status" value="1"/>
</dbReference>
<dbReference type="SUPFAM" id="SSF51412">
    <property type="entry name" value="Inosine monophosphate dehydrogenase (IMPDH)"/>
    <property type="match status" value="1"/>
</dbReference>
<evidence type="ECO:0000256" key="3">
    <source>
        <dbReference type="ARBA" id="ARBA00023002"/>
    </source>
</evidence>
<dbReference type="Pfam" id="PF03060">
    <property type="entry name" value="NMO"/>
    <property type="match status" value="1"/>
</dbReference>
<evidence type="ECO:0000313" key="4">
    <source>
        <dbReference type="EMBL" id="HFC93604.1"/>
    </source>
</evidence>
<dbReference type="EMBL" id="DRMS01000471">
    <property type="protein sequence ID" value="HFC93604.1"/>
    <property type="molecule type" value="Genomic_DNA"/>
</dbReference>
<dbReference type="GO" id="GO:0018580">
    <property type="term" value="F:nitronate monooxygenase activity"/>
    <property type="evidence" value="ECO:0007669"/>
    <property type="project" value="InterPro"/>
</dbReference>
<reference evidence="4" key="1">
    <citation type="journal article" date="2020" name="mSystems">
        <title>Genome- and Community-Level Interaction Insights into Carbon Utilization and Element Cycling Functions of Hydrothermarchaeota in Hydrothermal Sediment.</title>
        <authorList>
            <person name="Zhou Z."/>
            <person name="Liu Y."/>
            <person name="Xu W."/>
            <person name="Pan J."/>
            <person name="Luo Z.H."/>
            <person name="Li M."/>
        </authorList>
    </citation>
    <scope>NUCLEOTIDE SEQUENCE [LARGE SCALE GENOMIC DNA]</scope>
    <source>
        <strain evidence="4">HyVt-493</strain>
    </source>
</reference>
<dbReference type="InterPro" id="IPR004136">
    <property type="entry name" value="NMO"/>
</dbReference>
<dbReference type="PANTHER" id="PTHR32332">
    <property type="entry name" value="2-NITROPROPANE DIOXYGENASE"/>
    <property type="match status" value="1"/>
</dbReference>
<evidence type="ECO:0000256" key="2">
    <source>
        <dbReference type="ARBA" id="ARBA00022643"/>
    </source>
</evidence>
<dbReference type="InterPro" id="IPR013785">
    <property type="entry name" value="Aldolase_TIM"/>
</dbReference>
<keyword evidence="4" id="KW-0503">Monooxygenase</keyword>
<keyword evidence="1" id="KW-0285">Flavoprotein</keyword>
<protein>
    <submittedName>
        <fullName evidence="4">Nitronate monooxygenase</fullName>
    </submittedName>
</protein>
<sequence>MKTLETATLSTALTQDAAIRVPLICGPMYPCSNVELVAAVSEAGGLGVVQPVSLTFVEGLKFRQGLQKIRELTQKPIAMNVLIEKSSQRYHQKMIEWVDSALDEGVRFFITSLGKPDWVVKRVSEVGGLVYHDATERQWAQKALDAGVNGLIAVNQRAGGHLGNDSKEALFDELAGLGLPLVCAGGIGNAAQYREAMDLGYVGCQLGTRFIATKECSASDAYKQAIVDADESQIV</sequence>
<proteinExistence type="predicted"/>